<dbReference type="EMBL" id="CAJPEV010003015">
    <property type="protein sequence ID" value="CAG0898682.1"/>
    <property type="molecule type" value="Genomic_DNA"/>
</dbReference>
<evidence type="ECO:0000313" key="2">
    <source>
        <dbReference type="EMBL" id="CAD7250699.1"/>
    </source>
</evidence>
<evidence type="ECO:0000313" key="3">
    <source>
        <dbReference type="Proteomes" id="UP000677054"/>
    </source>
</evidence>
<evidence type="ECO:0000256" key="1">
    <source>
        <dbReference type="SAM" id="MobiDB-lite"/>
    </source>
</evidence>
<keyword evidence="3" id="KW-1185">Reference proteome</keyword>
<accession>A0A7R9AB32</accession>
<dbReference type="EMBL" id="LR902532">
    <property type="protein sequence ID" value="CAD7250699.1"/>
    <property type="molecule type" value="Genomic_DNA"/>
</dbReference>
<dbReference type="Proteomes" id="UP000677054">
    <property type="component" value="Unassembled WGS sequence"/>
</dbReference>
<proteinExistence type="predicted"/>
<protein>
    <submittedName>
        <fullName evidence="2">Uncharacterized protein</fullName>
    </submittedName>
</protein>
<name>A0A7R9AB32_9CRUS</name>
<dbReference type="AlphaFoldDB" id="A0A7R9AB32"/>
<organism evidence="2">
    <name type="scientific">Darwinula stevensoni</name>
    <dbReference type="NCBI Taxonomy" id="69355"/>
    <lineage>
        <taxon>Eukaryota</taxon>
        <taxon>Metazoa</taxon>
        <taxon>Ecdysozoa</taxon>
        <taxon>Arthropoda</taxon>
        <taxon>Crustacea</taxon>
        <taxon>Oligostraca</taxon>
        <taxon>Ostracoda</taxon>
        <taxon>Podocopa</taxon>
        <taxon>Podocopida</taxon>
        <taxon>Darwinulocopina</taxon>
        <taxon>Darwinuloidea</taxon>
        <taxon>Darwinulidae</taxon>
        <taxon>Darwinula</taxon>
    </lineage>
</organism>
<feature type="region of interest" description="Disordered" evidence="1">
    <location>
        <begin position="1"/>
        <end position="52"/>
    </location>
</feature>
<reference evidence="2" key="1">
    <citation type="submission" date="2020-11" db="EMBL/GenBank/DDBJ databases">
        <authorList>
            <person name="Tran Van P."/>
        </authorList>
    </citation>
    <scope>NUCLEOTIDE SEQUENCE</scope>
</reference>
<gene>
    <name evidence="2" type="ORF">DSTB1V02_LOCUS10468</name>
</gene>
<sequence length="143" mass="15601">MKMGNSGKGNSQPFVMRMAGILDDRRGRKKARGRPGIEPGPPDYRSVQERADGESLEFCRDLTPILDFISGLPHLSPPAYMLPNVLVLPNLGTHAGLLGNGPLWIPTNLVSDGPDGLRGAFGPQTTSRSHDIDRQLLQFYLIP</sequence>